<accession>A0A4P8J0R0</accession>
<dbReference type="PANTHER" id="PTHR43408">
    <property type="entry name" value="FMN REDUCTASE (NADPH)"/>
    <property type="match status" value="1"/>
</dbReference>
<dbReference type="EMBL" id="CP040078">
    <property type="protein sequence ID" value="QCP54521.1"/>
    <property type="molecule type" value="Genomic_DNA"/>
</dbReference>
<proteinExistence type="inferred from homology"/>
<dbReference type="EC" id="1.5.1.38" evidence="6"/>
<dbReference type="RefSeq" id="WP_137337281.1">
    <property type="nucleotide sequence ID" value="NZ_CP040078.1"/>
</dbReference>
<reference evidence="6 7" key="1">
    <citation type="submission" date="2019-05" db="EMBL/GenBank/DDBJ databases">
        <title>Burkholderia sp. DHOD12, isolated from subtropical forest soil.</title>
        <authorList>
            <person name="Gao Z.-H."/>
            <person name="Qiu L.-H."/>
        </authorList>
    </citation>
    <scope>NUCLEOTIDE SEQUENCE [LARGE SCALE GENOMIC DNA]</scope>
    <source>
        <strain evidence="6 7">DHOD12</strain>
    </source>
</reference>
<dbReference type="NCBIfam" id="TIGR03567">
    <property type="entry name" value="FMN_reduc_SsuE"/>
    <property type="match status" value="1"/>
</dbReference>
<evidence type="ECO:0000256" key="2">
    <source>
        <dbReference type="ARBA" id="ARBA00022630"/>
    </source>
</evidence>
<organism evidence="6 7">
    <name type="scientific">Trinickia violacea</name>
    <dbReference type="NCBI Taxonomy" id="2571746"/>
    <lineage>
        <taxon>Bacteria</taxon>
        <taxon>Pseudomonadati</taxon>
        <taxon>Pseudomonadota</taxon>
        <taxon>Betaproteobacteria</taxon>
        <taxon>Burkholderiales</taxon>
        <taxon>Burkholderiaceae</taxon>
        <taxon>Trinickia</taxon>
    </lineage>
</organism>
<name>A0A4P8J0R0_9BURK</name>
<protein>
    <submittedName>
        <fullName evidence="6">NADPH-dependent FMN reductase</fullName>
        <ecNumber evidence="6">1.5.1.38</ecNumber>
    </submittedName>
</protein>
<keyword evidence="3" id="KW-0288">FMN</keyword>
<dbReference type="InterPro" id="IPR005025">
    <property type="entry name" value="FMN_Rdtase-like_dom"/>
</dbReference>
<feature type="domain" description="NADPH-dependent FMN reductase-like" evidence="5">
    <location>
        <begin position="3"/>
        <end position="141"/>
    </location>
</feature>
<evidence type="ECO:0000256" key="3">
    <source>
        <dbReference type="ARBA" id="ARBA00022643"/>
    </source>
</evidence>
<evidence type="ECO:0000259" key="5">
    <source>
        <dbReference type="Pfam" id="PF03358"/>
    </source>
</evidence>
<gene>
    <name evidence="6" type="primary">ssuE</name>
    <name evidence="6" type="ORF">FAZ95_37170</name>
</gene>
<dbReference type="GO" id="GO:0052873">
    <property type="term" value="F:FMN reductase (NADPH) activity"/>
    <property type="evidence" value="ECO:0007669"/>
    <property type="project" value="UniProtKB-EC"/>
</dbReference>
<keyword evidence="2" id="KW-0285">Flavoprotein</keyword>
<dbReference type="Proteomes" id="UP000298656">
    <property type="component" value="Chromosome 2"/>
</dbReference>
<dbReference type="KEGG" id="tvl:FAZ95_37170"/>
<dbReference type="InterPro" id="IPR051814">
    <property type="entry name" value="NAD(P)H-dep_FMN_reductase"/>
</dbReference>
<dbReference type="PANTHER" id="PTHR43408:SF1">
    <property type="entry name" value="FMN REDUCTASE (NADPH)"/>
    <property type="match status" value="1"/>
</dbReference>
<evidence type="ECO:0000256" key="4">
    <source>
        <dbReference type="ARBA" id="ARBA00023002"/>
    </source>
</evidence>
<evidence type="ECO:0000313" key="6">
    <source>
        <dbReference type="EMBL" id="QCP54521.1"/>
    </source>
</evidence>
<keyword evidence="4 6" id="KW-0560">Oxidoreductase</keyword>
<dbReference type="Gene3D" id="3.40.50.360">
    <property type="match status" value="1"/>
</dbReference>
<dbReference type="AlphaFoldDB" id="A0A4P8J0R0"/>
<evidence type="ECO:0000313" key="7">
    <source>
        <dbReference type="Proteomes" id="UP000298656"/>
    </source>
</evidence>
<evidence type="ECO:0000256" key="1">
    <source>
        <dbReference type="ARBA" id="ARBA00005990"/>
    </source>
</evidence>
<comment type="similarity">
    <text evidence="1">Belongs to the SsuE family.</text>
</comment>
<dbReference type="InterPro" id="IPR020048">
    <property type="entry name" value="NADPH-dep_FMN_reduc_SsuE"/>
</dbReference>
<dbReference type="OrthoDB" id="1643408at2"/>
<keyword evidence="7" id="KW-1185">Reference proteome</keyword>
<dbReference type="InterPro" id="IPR029039">
    <property type="entry name" value="Flavoprotein-like_sf"/>
</dbReference>
<sequence length="202" mass="21208">MPHVVTVLGSASSHSRSANLLERVELPLAQRSIESVRVEIRKLAPDALLGGDVAHPQIAEAIAAIESADGVVVATPLYKASYSGLLKVFLDLLPRDALRCKPVLPLATGGSLAHLLAVDYALNPVLASLGAEHIIGGVFATEADMRQLAGTFELSPSVATRLSEAVDGLAQIIEDKQDLRALRCRPPSVHVSKEPSTNACAA</sequence>
<dbReference type="Pfam" id="PF03358">
    <property type="entry name" value="FMN_red"/>
    <property type="match status" value="1"/>
</dbReference>
<dbReference type="GO" id="GO:0046306">
    <property type="term" value="P:alkanesulfonate catabolic process"/>
    <property type="evidence" value="ECO:0007669"/>
    <property type="project" value="InterPro"/>
</dbReference>
<dbReference type="SUPFAM" id="SSF52218">
    <property type="entry name" value="Flavoproteins"/>
    <property type="match status" value="1"/>
</dbReference>